<keyword evidence="2" id="KW-1185">Reference proteome</keyword>
<reference evidence="1 2" key="1">
    <citation type="submission" date="2021-08" db="EMBL/GenBank/DDBJ databases">
        <title>Draft genome sequence of Spirulina subsalsa with high tolerance to salinity and hype-accumulation of phycocyanin.</title>
        <authorList>
            <person name="Pei H."/>
            <person name="Jiang L."/>
        </authorList>
    </citation>
    <scope>NUCLEOTIDE SEQUENCE [LARGE SCALE GENOMIC DNA]</scope>
    <source>
        <strain evidence="1 2">FACHB-351</strain>
    </source>
</reference>
<evidence type="ECO:0000313" key="2">
    <source>
        <dbReference type="Proteomes" id="UP001526426"/>
    </source>
</evidence>
<accession>A0ABT3L1C6</accession>
<dbReference type="Proteomes" id="UP001526426">
    <property type="component" value="Unassembled WGS sequence"/>
</dbReference>
<evidence type="ECO:0000313" key="1">
    <source>
        <dbReference type="EMBL" id="MCW6035281.1"/>
    </source>
</evidence>
<proteinExistence type="predicted"/>
<comment type="caution">
    <text evidence="1">The sequence shown here is derived from an EMBL/GenBank/DDBJ whole genome shotgun (WGS) entry which is preliminary data.</text>
</comment>
<sequence length="57" mass="6526">MLTLLDIIQEIARLGKITPELGQELDILLWSRSFDDSEISILRQLDQWISSGLVQVD</sequence>
<organism evidence="1 2">
    <name type="scientific">Spirulina subsalsa FACHB-351</name>
    <dbReference type="NCBI Taxonomy" id="234711"/>
    <lineage>
        <taxon>Bacteria</taxon>
        <taxon>Bacillati</taxon>
        <taxon>Cyanobacteriota</taxon>
        <taxon>Cyanophyceae</taxon>
        <taxon>Spirulinales</taxon>
        <taxon>Spirulinaceae</taxon>
        <taxon>Spirulina</taxon>
    </lineage>
</organism>
<gene>
    <name evidence="1" type="ORF">K4A83_03200</name>
</gene>
<name>A0ABT3L1C6_9CYAN</name>
<dbReference type="EMBL" id="JAIHOM010000010">
    <property type="protein sequence ID" value="MCW6035281.1"/>
    <property type="molecule type" value="Genomic_DNA"/>
</dbReference>
<protein>
    <submittedName>
        <fullName evidence="1">Uncharacterized protein</fullName>
    </submittedName>
</protein>
<dbReference type="RefSeq" id="WP_265262957.1">
    <property type="nucleotide sequence ID" value="NZ_JAIHOM010000010.1"/>
</dbReference>